<dbReference type="Proteomes" id="UP000703661">
    <property type="component" value="Unassembled WGS sequence"/>
</dbReference>
<dbReference type="GO" id="GO:0005634">
    <property type="term" value="C:nucleus"/>
    <property type="evidence" value="ECO:0007669"/>
    <property type="project" value="UniProtKB-SubCell"/>
</dbReference>
<dbReference type="Pfam" id="PF20635">
    <property type="entry name" value="SMN_YG-box"/>
    <property type="match status" value="1"/>
</dbReference>
<dbReference type="OrthoDB" id="2447930at2759"/>
<dbReference type="PANTHER" id="PTHR39267:SF1">
    <property type="entry name" value="SURVIVAL MOTOR NEURON PROTEIN"/>
    <property type="match status" value="1"/>
</dbReference>
<feature type="compositionally biased region" description="Basic and acidic residues" evidence="6">
    <location>
        <begin position="195"/>
        <end position="209"/>
    </location>
</feature>
<evidence type="ECO:0000259" key="7">
    <source>
        <dbReference type="Pfam" id="PF20636"/>
    </source>
</evidence>
<gene>
    <name evidence="8" type="ORF">BGZ80_000540</name>
</gene>
<dbReference type="InterPro" id="IPR040424">
    <property type="entry name" value="Smn1"/>
</dbReference>
<dbReference type="InterPro" id="IPR047313">
    <property type="entry name" value="SMN_C"/>
</dbReference>
<comment type="similarity">
    <text evidence="2">Belongs to the SMN family.</text>
</comment>
<feature type="compositionally biased region" description="Low complexity" evidence="6">
    <location>
        <begin position="332"/>
        <end position="356"/>
    </location>
</feature>
<keyword evidence="5" id="KW-0539">Nucleus</keyword>
<dbReference type="GO" id="GO:0006397">
    <property type="term" value="P:mRNA processing"/>
    <property type="evidence" value="ECO:0007669"/>
    <property type="project" value="UniProtKB-KW"/>
</dbReference>
<keyword evidence="3" id="KW-0507">mRNA processing</keyword>
<feature type="region of interest" description="Disordered" evidence="6">
    <location>
        <begin position="297"/>
        <end position="356"/>
    </location>
</feature>
<proteinExistence type="inferred from homology"/>
<evidence type="ECO:0000313" key="8">
    <source>
        <dbReference type="EMBL" id="KAG0011639.1"/>
    </source>
</evidence>
<dbReference type="EMBL" id="JAAAID010001111">
    <property type="protein sequence ID" value="KAG0011639.1"/>
    <property type="molecule type" value="Genomic_DNA"/>
</dbReference>
<dbReference type="CDD" id="cd22852">
    <property type="entry name" value="SMN_C"/>
    <property type="match status" value="1"/>
</dbReference>
<dbReference type="InterPro" id="IPR049481">
    <property type="entry name" value="SMN_G2-BD"/>
</dbReference>
<comment type="subcellular location">
    <subcellularLocation>
        <location evidence="1">Nucleus</location>
    </subcellularLocation>
</comment>
<evidence type="ECO:0000256" key="1">
    <source>
        <dbReference type="ARBA" id="ARBA00004123"/>
    </source>
</evidence>
<keyword evidence="9" id="KW-1185">Reference proteome</keyword>
<feature type="region of interest" description="Disordered" evidence="6">
    <location>
        <begin position="81"/>
        <end position="133"/>
    </location>
</feature>
<evidence type="ECO:0000256" key="6">
    <source>
        <dbReference type="SAM" id="MobiDB-lite"/>
    </source>
</evidence>
<feature type="domain" description="Survival Motor Neuron Gemin2-binding" evidence="7">
    <location>
        <begin position="56"/>
        <end position="75"/>
    </location>
</feature>
<evidence type="ECO:0000256" key="2">
    <source>
        <dbReference type="ARBA" id="ARBA00005371"/>
    </source>
</evidence>
<evidence type="ECO:0000256" key="4">
    <source>
        <dbReference type="ARBA" id="ARBA00023187"/>
    </source>
</evidence>
<dbReference type="GO" id="GO:0008380">
    <property type="term" value="P:RNA splicing"/>
    <property type="evidence" value="ECO:0007669"/>
    <property type="project" value="UniProtKB-KW"/>
</dbReference>
<evidence type="ECO:0000256" key="3">
    <source>
        <dbReference type="ARBA" id="ARBA00022664"/>
    </source>
</evidence>
<feature type="compositionally biased region" description="Polar residues" evidence="6">
    <location>
        <begin position="210"/>
        <end position="219"/>
    </location>
</feature>
<feature type="compositionally biased region" description="Acidic residues" evidence="6">
    <location>
        <begin position="12"/>
        <end position="40"/>
    </location>
</feature>
<protein>
    <recommendedName>
        <fullName evidence="7">Survival Motor Neuron Gemin2-binding domain-containing protein</fullName>
    </recommendedName>
</protein>
<feature type="compositionally biased region" description="Low complexity" evidence="6">
    <location>
        <begin position="90"/>
        <end position="110"/>
    </location>
</feature>
<dbReference type="AlphaFoldDB" id="A0A9P6SYM8"/>
<organism evidence="8 9">
    <name type="scientific">Entomortierella chlamydospora</name>
    <dbReference type="NCBI Taxonomy" id="101097"/>
    <lineage>
        <taxon>Eukaryota</taxon>
        <taxon>Fungi</taxon>
        <taxon>Fungi incertae sedis</taxon>
        <taxon>Mucoromycota</taxon>
        <taxon>Mortierellomycotina</taxon>
        <taxon>Mortierellomycetes</taxon>
        <taxon>Mortierellales</taxon>
        <taxon>Mortierellaceae</taxon>
        <taxon>Entomortierella</taxon>
    </lineage>
</organism>
<accession>A0A9P6SYM8</accession>
<comment type="caution">
    <text evidence="8">The sequence shown here is derived from an EMBL/GenBank/DDBJ whole genome shotgun (WGS) entry which is preliminary data.</text>
</comment>
<dbReference type="CDD" id="cd22851">
    <property type="entry name" value="SMN_N"/>
    <property type="match status" value="1"/>
</dbReference>
<keyword evidence="4" id="KW-0508">mRNA splicing</keyword>
<reference evidence="8" key="1">
    <citation type="journal article" date="2020" name="Fungal Divers.">
        <title>Resolving the Mortierellaceae phylogeny through synthesis of multi-gene phylogenetics and phylogenomics.</title>
        <authorList>
            <person name="Vandepol N."/>
            <person name="Liber J."/>
            <person name="Desiro A."/>
            <person name="Na H."/>
            <person name="Kennedy M."/>
            <person name="Barry K."/>
            <person name="Grigoriev I.V."/>
            <person name="Miller A.N."/>
            <person name="O'Donnell K."/>
            <person name="Stajich J.E."/>
            <person name="Bonito G."/>
        </authorList>
    </citation>
    <scope>NUCLEOTIDE SEQUENCE</scope>
    <source>
        <strain evidence="8">NRRL 2769</strain>
    </source>
</reference>
<feature type="region of interest" description="Disordered" evidence="6">
    <location>
        <begin position="1"/>
        <end position="43"/>
    </location>
</feature>
<dbReference type="PANTHER" id="PTHR39267">
    <property type="entry name" value="SURVIVAL MOTOR NEURON-LIKE PROTEIN 1"/>
    <property type="match status" value="1"/>
</dbReference>
<sequence>MTEKVHIQLEYGENDEQGFYNEEDQDVEYDENEEEYEDQDGGNNFEIGQEIALSHQEVWDDSALIEAWDMAVKQYEVYHSKTKPDAKALTSSPISSKTKTKTQHPTTQPTKRVKLNHDQSIVDGDNNIDESVSNNISTNASEIQDQLADISFGSNPEQEVPAIPAAAAAAETTTVESTDELMEYIATTGRKPSFRKADKSSFSHYKESQVENVRSNTKTPRAKPELSKSKATPQRQQRRQQQQQQQQHAPVDAATIAYYQQLGYYYDPTYDTSAAQATAETGGDQQDQDQNEEMLDDGITQSNVGSKVKSKGRNNRVPAATLGSTPVSNSFAKNSHASSSNTANAGTFSASSAPTAQTPSFWPGSVPTYPSTQSPYQQGYYPGMQGAFSGMPPTWGARGGPVPMPMPMPMQIPMPMPMPMSMPMPMPMPHGQMPNIPTAAANGGIRQQPMGMMPPAPSMMGGQFSGSGMDDDALSNLIMAWYFSGYYTGLYQAQRR</sequence>
<feature type="compositionally biased region" description="Polar residues" evidence="6">
    <location>
        <begin position="322"/>
        <end position="331"/>
    </location>
</feature>
<dbReference type="Pfam" id="PF20636">
    <property type="entry name" value="SMN_G2-BD"/>
    <property type="match status" value="1"/>
</dbReference>
<evidence type="ECO:0000313" key="9">
    <source>
        <dbReference type="Proteomes" id="UP000703661"/>
    </source>
</evidence>
<feature type="region of interest" description="Disordered" evidence="6">
    <location>
        <begin position="192"/>
        <end position="250"/>
    </location>
</feature>
<evidence type="ECO:0000256" key="5">
    <source>
        <dbReference type="ARBA" id="ARBA00023242"/>
    </source>
</evidence>
<name>A0A9P6SYM8_9FUNG</name>